<feature type="compositionally biased region" description="Basic and acidic residues" evidence="2">
    <location>
        <begin position="249"/>
        <end position="281"/>
    </location>
</feature>
<dbReference type="PANTHER" id="PTHR21666">
    <property type="entry name" value="PEPTIDASE-RELATED"/>
    <property type="match status" value="1"/>
</dbReference>
<dbReference type="InterPro" id="IPR050570">
    <property type="entry name" value="Cell_wall_metabolism_enzyme"/>
</dbReference>
<dbReference type="Proteomes" id="UP001237823">
    <property type="component" value="Unassembled WGS sequence"/>
</dbReference>
<feature type="region of interest" description="Disordered" evidence="2">
    <location>
        <begin position="249"/>
        <end position="321"/>
    </location>
</feature>
<accession>A0ABT7T810</accession>
<feature type="coiled-coil region" evidence="1">
    <location>
        <begin position="64"/>
        <end position="91"/>
    </location>
</feature>
<evidence type="ECO:0000256" key="1">
    <source>
        <dbReference type="SAM" id="Coils"/>
    </source>
</evidence>
<keyword evidence="1" id="KW-0175">Coiled coil</keyword>
<protein>
    <submittedName>
        <fullName evidence="4">Peptidoglycan DD-metalloendopeptidase family protein</fullName>
    </submittedName>
</protein>
<name>A0ABT7T810_9MICO</name>
<dbReference type="Gene3D" id="2.70.70.10">
    <property type="entry name" value="Glucose Permease (Domain IIA)"/>
    <property type="match status" value="1"/>
</dbReference>
<dbReference type="Pfam" id="PF01551">
    <property type="entry name" value="Peptidase_M23"/>
    <property type="match status" value="1"/>
</dbReference>
<dbReference type="RefSeq" id="WP_289459151.1">
    <property type="nucleotide sequence ID" value="NZ_JAUCML010000007.1"/>
</dbReference>
<dbReference type="PROSITE" id="PS51318">
    <property type="entry name" value="TAT"/>
    <property type="match status" value="1"/>
</dbReference>
<dbReference type="InterPro" id="IPR016047">
    <property type="entry name" value="M23ase_b-sheet_dom"/>
</dbReference>
<evidence type="ECO:0000313" key="4">
    <source>
        <dbReference type="EMBL" id="MDM7885716.1"/>
    </source>
</evidence>
<keyword evidence="5" id="KW-1185">Reference proteome</keyword>
<dbReference type="InterPro" id="IPR006311">
    <property type="entry name" value="TAT_signal"/>
</dbReference>
<feature type="compositionally biased region" description="Gly residues" evidence="2">
    <location>
        <begin position="289"/>
        <end position="321"/>
    </location>
</feature>
<dbReference type="SUPFAM" id="SSF51261">
    <property type="entry name" value="Duplicated hybrid motif"/>
    <property type="match status" value="1"/>
</dbReference>
<gene>
    <name evidence="4" type="ORF">QUG92_11430</name>
</gene>
<evidence type="ECO:0000256" key="2">
    <source>
        <dbReference type="SAM" id="MobiDB-lite"/>
    </source>
</evidence>
<dbReference type="PANTHER" id="PTHR21666:SF270">
    <property type="entry name" value="MUREIN HYDROLASE ACTIVATOR ENVC"/>
    <property type="match status" value="1"/>
</dbReference>
<dbReference type="EMBL" id="JAUCML010000007">
    <property type="protein sequence ID" value="MDM7885716.1"/>
    <property type="molecule type" value="Genomic_DNA"/>
</dbReference>
<proteinExistence type="predicted"/>
<feature type="domain" description="M23ase beta-sheet core" evidence="3">
    <location>
        <begin position="349"/>
        <end position="445"/>
    </location>
</feature>
<dbReference type="CDD" id="cd12797">
    <property type="entry name" value="M23_peptidase"/>
    <property type="match status" value="1"/>
</dbReference>
<comment type="caution">
    <text evidence="4">The sequence shown here is derived from an EMBL/GenBank/DDBJ whole genome shotgun (WGS) entry which is preliminary data.</text>
</comment>
<reference evidence="4 5" key="1">
    <citation type="submission" date="2023-06" db="EMBL/GenBank/DDBJ databases">
        <authorList>
            <person name="Feng G."/>
            <person name="Li J."/>
            <person name="Zhu H."/>
        </authorList>
    </citation>
    <scope>NUCLEOTIDE SEQUENCE [LARGE SCALE GENOMIC DNA]</scope>
    <source>
        <strain evidence="4 5">RHCKG23</strain>
    </source>
</reference>
<dbReference type="InterPro" id="IPR011055">
    <property type="entry name" value="Dup_hybrid_motif"/>
</dbReference>
<organism evidence="4 5">
    <name type="scientific">Curtobacterium citri</name>
    <dbReference type="NCBI Taxonomy" id="3055139"/>
    <lineage>
        <taxon>Bacteria</taxon>
        <taxon>Bacillati</taxon>
        <taxon>Actinomycetota</taxon>
        <taxon>Actinomycetes</taxon>
        <taxon>Micrococcales</taxon>
        <taxon>Microbacteriaceae</taxon>
        <taxon>Curtobacterium</taxon>
    </lineage>
</organism>
<evidence type="ECO:0000259" key="3">
    <source>
        <dbReference type="Pfam" id="PF01551"/>
    </source>
</evidence>
<evidence type="ECO:0000313" key="5">
    <source>
        <dbReference type="Proteomes" id="UP001237823"/>
    </source>
</evidence>
<sequence length="456" mass="46642">MTRPTSHSAPRPTVRLRLLATGLALTGLLATVLVDAPSASAAKYPSWDDVMAARGQESAKQEQITEIRGIISGLEDEVAAAEAEAKRLGDEFFAAQGKAQDAAAKEQRLRSDADEHAEVAERSAAQAGQFAAQMARHGGADVTASVLAEGEDARDLLYDLGALSKLSEQAERVETAATADAAVARSLTAQADRASVALKDLAAEAQEKMQASQAAADQVQDAYAEQQANKARLDAQLATLTSGRVRTEAEFAKGEAERKAAEEKQRREAEAARQRELERQRQAAAAANSGGGGGGGGGGGTSAPVGGTGGGGGGGVGSGSGTGWVRPGGGYVISPYGYRIHPITGVGTMHDGLDLTSGCSTAIVAASAGTVEYAGWYGGYGNYVRINHGGGVATAYGHIVNGGFRVTPGQRVSAGQLIALVGSTGNSTGCHLHYEVHINGATTDPAPFMAVRGVRF</sequence>